<name>A0A0M2SK90_9STAP</name>
<dbReference type="GO" id="GO:0015385">
    <property type="term" value="F:sodium:proton antiporter activity"/>
    <property type="evidence" value="ECO:0007669"/>
    <property type="project" value="TreeGrafter"/>
</dbReference>
<dbReference type="EMBL" id="LAYZ01000024">
    <property type="protein sequence ID" value="KKK34081.1"/>
    <property type="molecule type" value="Genomic_DNA"/>
</dbReference>
<dbReference type="PANTHER" id="PTHR34703">
    <property type="entry name" value="ANTIPORTER SUBUNIT MNHG2-RELATED"/>
    <property type="match status" value="1"/>
</dbReference>
<evidence type="ECO:0000313" key="9">
    <source>
        <dbReference type="Proteomes" id="UP000034287"/>
    </source>
</evidence>
<keyword evidence="5 7" id="KW-1133">Transmembrane helix</keyword>
<keyword evidence="7" id="KW-0472">Membrane</keyword>
<accession>A0A0M2SK90</accession>
<comment type="caution">
    <text evidence="8">The sequence shown here is derived from an EMBL/GenBank/DDBJ whole genome shotgun (WGS) entry which is preliminary data.</text>
</comment>
<feature type="transmembrane region" description="Helical" evidence="7">
    <location>
        <begin position="41"/>
        <end position="63"/>
    </location>
</feature>
<keyword evidence="4 7" id="KW-0812">Transmembrane</keyword>
<gene>
    <name evidence="8" type="ORF">WN59_10845</name>
</gene>
<reference evidence="8 9" key="1">
    <citation type="submission" date="2015-04" db="EMBL/GenBank/DDBJ databases">
        <title>Taxonomic description and genome sequence of Salinicoccus sediminis sp. nov., a novel hyper halotolerant bacterium isolated from marine sediment.</title>
        <authorList>
            <person name="Mathan Kumar R."/>
            <person name="Kaur G."/>
            <person name="Kumar N."/>
            <person name="Kumar A."/>
            <person name="Singh N.K."/>
            <person name="Kaur N."/>
            <person name="Mayilraj S."/>
        </authorList>
    </citation>
    <scope>NUCLEOTIDE SEQUENCE [LARGE SCALE GENOMIC DNA]</scope>
    <source>
        <strain evidence="8 9">SV-16</strain>
    </source>
</reference>
<evidence type="ECO:0000256" key="5">
    <source>
        <dbReference type="ARBA" id="ARBA00022989"/>
    </source>
</evidence>
<evidence type="ECO:0000313" key="8">
    <source>
        <dbReference type="EMBL" id="KKK34081.1"/>
    </source>
</evidence>
<evidence type="ECO:0000256" key="7">
    <source>
        <dbReference type="SAM" id="Phobius"/>
    </source>
</evidence>
<evidence type="ECO:0000256" key="6">
    <source>
        <dbReference type="SAM" id="MobiDB-lite"/>
    </source>
</evidence>
<dbReference type="STRING" id="1432562.WN59_10845"/>
<dbReference type="Pfam" id="PF03334">
    <property type="entry name" value="PhaG_MnhG_YufB"/>
    <property type="match status" value="1"/>
</dbReference>
<feature type="region of interest" description="Disordered" evidence="6">
    <location>
        <begin position="114"/>
        <end position="142"/>
    </location>
</feature>
<dbReference type="OrthoDB" id="9806575at2"/>
<dbReference type="GO" id="GO:0005886">
    <property type="term" value="C:plasma membrane"/>
    <property type="evidence" value="ECO:0007669"/>
    <property type="project" value="UniProtKB-SubCell"/>
</dbReference>
<dbReference type="InterPro" id="IPR005133">
    <property type="entry name" value="PhaG_MnhG_YufB"/>
</dbReference>
<dbReference type="NCBIfam" id="TIGR01300">
    <property type="entry name" value="CPA3_mnhG_phaG"/>
    <property type="match status" value="1"/>
</dbReference>
<dbReference type="PATRIC" id="fig|1432562.3.peg.2161"/>
<evidence type="ECO:0000256" key="2">
    <source>
        <dbReference type="ARBA" id="ARBA00008404"/>
    </source>
</evidence>
<keyword evidence="3" id="KW-0050">Antiport</keyword>
<keyword evidence="3" id="KW-0813">Transport</keyword>
<feature type="transmembrane region" description="Helical" evidence="7">
    <location>
        <begin position="6"/>
        <end position="29"/>
    </location>
</feature>
<evidence type="ECO:0000256" key="4">
    <source>
        <dbReference type="ARBA" id="ARBA00022692"/>
    </source>
</evidence>
<dbReference type="Proteomes" id="UP000034287">
    <property type="component" value="Unassembled WGS sequence"/>
</dbReference>
<dbReference type="PANTHER" id="PTHR34703:SF1">
    <property type="entry name" value="ANTIPORTER SUBUNIT MNHG2-RELATED"/>
    <property type="match status" value="1"/>
</dbReference>
<proteinExistence type="inferred from homology"/>
<keyword evidence="9" id="KW-1185">Reference proteome</keyword>
<sequence length="142" mass="15902">MIEIVMSSIIAFFILGGAFFGFVAAIGLIRLPDMYTRLHAASKSSTLGVMMMMTGTFLYFWYVESYVDTELVLAVVFIFITAPVAAHLLARSAFHADVEPYQLTILNELKRDETGAPDGNHGERVIIEGKRRPDLENREPEK</sequence>
<evidence type="ECO:0000256" key="3">
    <source>
        <dbReference type="ARBA" id="ARBA00022449"/>
    </source>
</evidence>
<evidence type="ECO:0000256" key="1">
    <source>
        <dbReference type="ARBA" id="ARBA00004141"/>
    </source>
</evidence>
<protein>
    <submittedName>
        <fullName evidence="8">Cation:proton antiporter</fullName>
    </submittedName>
</protein>
<dbReference type="NCBIfam" id="NF009314">
    <property type="entry name" value="PRK12674.1-2"/>
    <property type="match status" value="1"/>
</dbReference>
<feature type="transmembrane region" description="Helical" evidence="7">
    <location>
        <begin position="69"/>
        <end position="90"/>
    </location>
</feature>
<dbReference type="AlphaFoldDB" id="A0A0M2SK90"/>
<comment type="similarity">
    <text evidence="2">Belongs to the CPA3 antiporters (TC 2.A.63) subunit G family.</text>
</comment>
<organism evidence="8 9">
    <name type="scientific">Salinicoccus sediminis</name>
    <dbReference type="NCBI Taxonomy" id="1432562"/>
    <lineage>
        <taxon>Bacteria</taxon>
        <taxon>Bacillati</taxon>
        <taxon>Bacillota</taxon>
        <taxon>Bacilli</taxon>
        <taxon>Bacillales</taxon>
        <taxon>Staphylococcaceae</taxon>
        <taxon>Salinicoccus</taxon>
    </lineage>
</organism>
<comment type="subcellular location">
    <subcellularLocation>
        <location evidence="1">Membrane</location>
        <topology evidence="1">Multi-pass membrane protein</topology>
    </subcellularLocation>
</comment>